<proteinExistence type="predicted"/>
<protein>
    <recommendedName>
        <fullName evidence="1">Rhodanese domain-containing protein</fullName>
    </recommendedName>
</protein>
<dbReference type="PROSITE" id="PS50206">
    <property type="entry name" value="RHODANESE_3"/>
    <property type="match status" value="1"/>
</dbReference>
<reference evidence="3" key="1">
    <citation type="submission" date="2017-09" db="EMBL/GenBank/DDBJ databases">
        <title>Depth-based differentiation of microbial function through sediment-hosted aquifers and enrichment of novel symbionts in the deep terrestrial subsurface.</title>
        <authorList>
            <person name="Probst A.J."/>
            <person name="Ladd B."/>
            <person name="Jarett J.K."/>
            <person name="Geller-Mcgrath D.E."/>
            <person name="Sieber C.M.K."/>
            <person name="Emerson J.B."/>
            <person name="Anantharaman K."/>
            <person name="Thomas B.C."/>
            <person name="Malmstrom R."/>
            <person name="Stieglmeier M."/>
            <person name="Klingl A."/>
            <person name="Woyke T."/>
            <person name="Ryan C.M."/>
            <person name="Banfield J.F."/>
        </authorList>
    </citation>
    <scope>NUCLEOTIDE SEQUENCE [LARGE SCALE GENOMIC DNA]</scope>
</reference>
<dbReference type="PANTHER" id="PTHR43031">
    <property type="entry name" value="FAD-DEPENDENT OXIDOREDUCTASE"/>
    <property type="match status" value="1"/>
</dbReference>
<dbReference type="SMART" id="SM00450">
    <property type="entry name" value="RHOD"/>
    <property type="match status" value="1"/>
</dbReference>
<dbReference type="AlphaFoldDB" id="A0A2H0TPJ9"/>
<dbReference type="InterPro" id="IPR001763">
    <property type="entry name" value="Rhodanese-like_dom"/>
</dbReference>
<accession>A0A2H0TPJ9</accession>
<dbReference type="CDD" id="cd00158">
    <property type="entry name" value="RHOD"/>
    <property type="match status" value="1"/>
</dbReference>
<dbReference type="EMBL" id="PFCB01000030">
    <property type="protein sequence ID" value="PIR74072.1"/>
    <property type="molecule type" value="Genomic_DNA"/>
</dbReference>
<organism evidence="2 3">
    <name type="scientific">Candidatus Magasanikbacteria bacterium CG10_big_fil_rev_8_21_14_0_10_47_10</name>
    <dbReference type="NCBI Taxonomy" id="1974652"/>
    <lineage>
        <taxon>Bacteria</taxon>
        <taxon>Candidatus Magasanikiibacteriota</taxon>
    </lineage>
</organism>
<dbReference type="PANTHER" id="PTHR43031:SF1">
    <property type="entry name" value="PYRIDINE NUCLEOTIDE-DISULPHIDE OXIDOREDUCTASE"/>
    <property type="match status" value="1"/>
</dbReference>
<dbReference type="SUPFAM" id="SSF52821">
    <property type="entry name" value="Rhodanese/Cell cycle control phosphatase"/>
    <property type="match status" value="1"/>
</dbReference>
<sequence>MQPHELKQHMESGEDIDLIDVREATEFTAGSKIPGSRNIPMGQIFLDAGAGKFPKDKKIVVLCKSGARCDIVARELTAKGYNIESLEGGVEAWERL</sequence>
<feature type="domain" description="Rhodanese" evidence="1">
    <location>
        <begin position="12"/>
        <end position="95"/>
    </location>
</feature>
<evidence type="ECO:0000313" key="2">
    <source>
        <dbReference type="EMBL" id="PIR74072.1"/>
    </source>
</evidence>
<evidence type="ECO:0000259" key="1">
    <source>
        <dbReference type="PROSITE" id="PS50206"/>
    </source>
</evidence>
<evidence type="ECO:0000313" key="3">
    <source>
        <dbReference type="Proteomes" id="UP000230154"/>
    </source>
</evidence>
<dbReference type="Proteomes" id="UP000230154">
    <property type="component" value="Unassembled WGS sequence"/>
</dbReference>
<dbReference type="InterPro" id="IPR050229">
    <property type="entry name" value="GlpE_sulfurtransferase"/>
</dbReference>
<dbReference type="InterPro" id="IPR036873">
    <property type="entry name" value="Rhodanese-like_dom_sf"/>
</dbReference>
<comment type="caution">
    <text evidence="2">The sequence shown here is derived from an EMBL/GenBank/DDBJ whole genome shotgun (WGS) entry which is preliminary data.</text>
</comment>
<dbReference type="Gene3D" id="3.40.250.10">
    <property type="entry name" value="Rhodanese-like domain"/>
    <property type="match status" value="1"/>
</dbReference>
<dbReference type="Pfam" id="PF00581">
    <property type="entry name" value="Rhodanese"/>
    <property type="match status" value="1"/>
</dbReference>
<name>A0A2H0TPJ9_9BACT</name>
<gene>
    <name evidence="2" type="ORF">COU35_04490</name>
</gene>